<evidence type="ECO:0000313" key="5">
    <source>
        <dbReference type="Proteomes" id="UP001242010"/>
    </source>
</evidence>
<feature type="chain" id="PRO_5046531774" evidence="2">
    <location>
        <begin position="27"/>
        <end position="627"/>
    </location>
</feature>
<evidence type="ECO:0000313" key="4">
    <source>
        <dbReference type="EMBL" id="BDU70117.1"/>
    </source>
</evidence>
<proteinExistence type="predicted"/>
<dbReference type="Gene3D" id="3.40.50.1820">
    <property type="entry name" value="alpha/beta hydrolase"/>
    <property type="match status" value="1"/>
</dbReference>
<feature type="domain" description="Peptidase S9 prolyl oligopeptidase catalytic" evidence="3">
    <location>
        <begin position="414"/>
        <end position="626"/>
    </location>
</feature>
<name>A0ABN6V1A2_9BACT</name>
<dbReference type="EMBL" id="AP027079">
    <property type="protein sequence ID" value="BDU70117.1"/>
    <property type="molecule type" value="Genomic_DNA"/>
</dbReference>
<dbReference type="SUPFAM" id="SSF82171">
    <property type="entry name" value="DPP6 N-terminal domain-like"/>
    <property type="match status" value="1"/>
</dbReference>
<dbReference type="Proteomes" id="UP001242010">
    <property type="component" value="Chromosome"/>
</dbReference>
<keyword evidence="2" id="KW-0732">Signal</keyword>
<reference evidence="5" key="1">
    <citation type="journal article" date="2023" name="Int. J. Syst. Evol. Microbiol.">
        <title>Mesoterricola silvestris gen. nov., sp. nov., Mesoterricola sediminis sp. nov., Geothrix oryzae sp. nov., Geothrix edaphica sp. nov., Geothrix rubra sp. nov., and Geothrix limicola sp. nov., six novel members of Acidobacteriota isolated from soils.</title>
        <authorList>
            <person name="Itoh H."/>
            <person name="Sugisawa Y."/>
            <person name="Mise K."/>
            <person name="Xu Z."/>
            <person name="Kuniyasu M."/>
            <person name="Ushijima N."/>
            <person name="Kawano K."/>
            <person name="Kobayashi E."/>
            <person name="Shiratori Y."/>
            <person name="Masuda Y."/>
            <person name="Senoo K."/>
        </authorList>
    </citation>
    <scope>NUCLEOTIDE SEQUENCE [LARGE SCALE GENOMIC DNA]</scope>
    <source>
        <strain evidence="5">Red222</strain>
    </source>
</reference>
<dbReference type="InterPro" id="IPR001375">
    <property type="entry name" value="Peptidase_S9_cat"/>
</dbReference>
<dbReference type="Gene3D" id="2.120.10.30">
    <property type="entry name" value="TolB, C-terminal domain"/>
    <property type="match status" value="1"/>
</dbReference>
<keyword evidence="1" id="KW-0378">Hydrolase</keyword>
<dbReference type="RefSeq" id="WP_286353836.1">
    <property type="nucleotide sequence ID" value="NZ_AP027079.1"/>
</dbReference>
<dbReference type="SUPFAM" id="SSF53474">
    <property type="entry name" value="alpha/beta-Hydrolases"/>
    <property type="match status" value="1"/>
</dbReference>
<dbReference type="InterPro" id="IPR029058">
    <property type="entry name" value="AB_hydrolase_fold"/>
</dbReference>
<gene>
    <name evidence="4" type="ORF">GETHOR_22180</name>
</gene>
<dbReference type="PANTHER" id="PTHR42776:SF27">
    <property type="entry name" value="DIPEPTIDYL PEPTIDASE FAMILY MEMBER 6"/>
    <property type="match status" value="1"/>
</dbReference>
<feature type="signal peptide" evidence="2">
    <location>
        <begin position="1"/>
        <end position="26"/>
    </location>
</feature>
<evidence type="ECO:0000256" key="2">
    <source>
        <dbReference type="SAM" id="SignalP"/>
    </source>
</evidence>
<evidence type="ECO:0000259" key="3">
    <source>
        <dbReference type="Pfam" id="PF00326"/>
    </source>
</evidence>
<dbReference type="PANTHER" id="PTHR42776">
    <property type="entry name" value="SERINE PEPTIDASE S9 FAMILY MEMBER"/>
    <property type="match status" value="1"/>
</dbReference>
<protein>
    <submittedName>
        <fullName evidence="4">Peptidase</fullName>
    </submittedName>
</protein>
<sequence length="627" mass="70570">MQRVPIRSILVGLALCCTIGAMPATAAPPTLQDFFRNPEKTGFSISPDGKHLAWVAPYQSRLNVFVRPLAGGSETRVTAETARDISGYFWKGDRILYVKDFGGDENFHVVSVDLAGKDLKDLTPGDKLRAEIVDDLENDDQHLLLSHNRRDARVFDVYRVDVKTGKETLVAQNPGNITGWVTDHAGRVRIATTTDGVNSSLLYREKEQDPFKPILTTNFKETLAPLFFTFDNKKLYVASNRGRDKAAIFEFDPATAKEGKLLFERSDVDVTGLSFSKKRKVLTEISYTTWKTQRHFLDAETKAVFDKVQAQLPGYDIVLGPYTKAEDKVIVSTTSDRTRGKRYLFEKATGKLTFLAEVAPWLKEADLTEMKPVSYASRDGLTIHGYLTLPKGKEAKNLPVVVNPHGGPWARDVWRFNPEVQFLASRGYAVFQMNFRGSTGYGRSFWEASFKQWGRSMQDDVTDGVQWLIKQGIADPKRVAIYGGSYGGYATLAGITYTPDLYAAAVDYVGVSNLFTFMTTIPPYWKPFLDMMYEMVGNPEKDKELLKAASPVFHADRIKTPLFIAQGAKDPRVNKAESDQMVEALKKRGVEVEYLVKDNEGHGFRNEENRFAFYEAMERFLAKHLKP</sequence>
<evidence type="ECO:0000256" key="1">
    <source>
        <dbReference type="ARBA" id="ARBA00022801"/>
    </source>
</evidence>
<dbReference type="Pfam" id="PF00326">
    <property type="entry name" value="Peptidase_S9"/>
    <property type="match status" value="1"/>
</dbReference>
<keyword evidence="5" id="KW-1185">Reference proteome</keyword>
<dbReference type="InterPro" id="IPR011042">
    <property type="entry name" value="6-blade_b-propeller_TolB-like"/>
</dbReference>
<accession>A0ABN6V1A2</accession>
<organism evidence="4 5">
    <name type="scientific">Geothrix oryzae</name>
    <dbReference type="NCBI Taxonomy" id="2927975"/>
    <lineage>
        <taxon>Bacteria</taxon>
        <taxon>Pseudomonadati</taxon>
        <taxon>Acidobacteriota</taxon>
        <taxon>Holophagae</taxon>
        <taxon>Holophagales</taxon>
        <taxon>Holophagaceae</taxon>
        <taxon>Geothrix</taxon>
    </lineage>
</organism>